<sequence>MGDTIHHRQAMGVGLMAPDRKTHGLRLASHTMVRFNVSACRDGQAVSKHQAEGIGVASVFVSALIGLYYNVIVAYCLVYMISSMTSELPWSDCNNDWNSDVCISNSTGEENTTFYTPSEEYFYKKVLDISDGIDDPGGMQPVLVGSLAAAWFIVFLVLIKGVGSLGK</sequence>
<proteinExistence type="inferred from homology"/>
<keyword evidence="7 9" id="KW-0472">Membrane</keyword>
<keyword evidence="8" id="KW-0325">Glycoprotein</keyword>
<keyword evidence="4 9" id="KW-0812">Transmembrane</keyword>
<comment type="similarity">
    <text evidence="2">Belongs to the sodium:neurotransmitter symporter (SNF) (TC 2.A.22) family.</text>
</comment>
<evidence type="ECO:0000313" key="10">
    <source>
        <dbReference type="Proteomes" id="UP000695022"/>
    </source>
</evidence>
<evidence type="ECO:0000256" key="3">
    <source>
        <dbReference type="ARBA" id="ARBA00022448"/>
    </source>
</evidence>
<evidence type="ECO:0000256" key="9">
    <source>
        <dbReference type="SAM" id="Phobius"/>
    </source>
</evidence>
<dbReference type="PANTHER" id="PTHR11616:SF321">
    <property type="entry name" value="SODIUM-DEPENDENT NUTRIENT AMINO ACID TRANSPORTER 1-RELATED"/>
    <property type="match status" value="1"/>
</dbReference>
<accession>A0ABM1F3J0</accession>
<keyword evidence="5" id="KW-0769">Symport</keyword>
<dbReference type="SUPFAM" id="SSF161070">
    <property type="entry name" value="SNF-like"/>
    <property type="match status" value="1"/>
</dbReference>
<comment type="subcellular location">
    <subcellularLocation>
        <location evidence="1">Membrane</location>
        <topology evidence="1">Multi-pass membrane protein</topology>
    </subcellularLocation>
</comment>
<protein>
    <submittedName>
        <fullName evidence="11">Sodium-dependent proline transporter-like</fullName>
    </submittedName>
</protein>
<dbReference type="InterPro" id="IPR000175">
    <property type="entry name" value="Na/ntran_symport"/>
</dbReference>
<keyword evidence="10" id="KW-1185">Reference proteome</keyword>
<organism evidence="10 11">
    <name type="scientific">Priapulus caudatus</name>
    <name type="common">Priapulid worm</name>
    <dbReference type="NCBI Taxonomy" id="37621"/>
    <lineage>
        <taxon>Eukaryota</taxon>
        <taxon>Metazoa</taxon>
        <taxon>Ecdysozoa</taxon>
        <taxon>Scalidophora</taxon>
        <taxon>Priapulida</taxon>
        <taxon>Priapulimorpha</taxon>
        <taxon>Priapulimorphida</taxon>
        <taxon>Priapulidae</taxon>
        <taxon>Priapulus</taxon>
    </lineage>
</organism>
<evidence type="ECO:0000256" key="5">
    <source>
        <dbReference type="ARBA" id="ARBA00022847"/>
    </source>
</evidence>
<keyword evidence="3" id="KW-0813">Transport</keyword>
<evidence type="ECO:0000256" key="8">
    <source>
        <dbReference type="ARBA" id="ARBA00023180"/>
    </source>
</evidence>
<dbReference type="PROSITE" id="PS00754">
    <property type="entry name" value="NA_NEUROTRAN_SYMP_2"/>
    <property type="match status" value="1"/>
</dbReference>
<dbReference type="PROSITE" id="PS50267">
    <property type="entry name" value="NA_NEUROTRAN_SYMP_3"/>
    <property type="match status" value="1"/>
</dbReference>
<feature type="transmembrane region" description="Helical" evidence="9">
    <location>
        <begin position="142"/>
        <end position="159"/>
    </location>
</feature>
<dbReference type="Pfam" id="PF00209">
    <property type="entry name" value="SNF"/>
    <property type="match status" value="1"/>
</dbReference>
<dbReference type="PANTHER" id="PTHR11616">
    <property type="entry name" value="SODIUM/CHLORIDE DEPENDENT TRANSPORTER"/>
    <property type="match status" value="1"/>
</dbReference>
<evidence type="ECO:0000256" key="7">
    <source>
        <dbReference type="ARBA" id="ARBA00023136"/>
    </source>
</evidence>
<evidence type="ECO:0000256" key="4">
    <source>
        <dbReference type="ARBA" id="ARBA00022692"/>
    </source>
</evidence>
<dbReference type="RefSeq" id="XP_014679011.1">
    <property type="nucleotide sequence ID" value="XM_014823525.1"/>
</dbReference>
<feature type="non-terminal residue" evidence="11">
    <location>
        <position position="167"/>
    </location>
</feature>
<keyword evidence="6 9" id="KW-1133">Transmembrane helix</keyword>
<name>A0ABM1F3J0_PRICU</name>
<dbReference type="GeneID" id="106818852"/>
<evidence type="ECO:0000256" key="1">
    <source>
        <dbReference type="ARBA" id="ARBA00004141"/>
    </source>
</evidence>
<dbReference type="InterPro" id="IPR037272">
    <property type="entry name" value="SNS_sf"/>
</dbReference>
<evidence type="ECO:0000256" key="6">
    <source>
        <dbReference type="ARBA" id="ARBA00022989"/>
    </source>
</evidence>
<feature type="transmembrane region" description="Helical" evidence="9">
    <location>
        <begin position="54"/>
        <end position="81"/>
    </location>
</feature>
<dbReference type="Proteomes" id="UP000695022">
    <property type="component" value="Unplaced"/>
</dbReference>
<evidence type="ECO:0000256" key="2">
    <source>
        <dbReference type="ARBA" id="ARBA00006459"/>
    </source>
</evidence>
<reference evidence="11" key="1">
    <citation type="submission" date="2025-08" db="UniProtKB">
        <authorList>
            <consortium name="RefSeq"/>
        </authorList>
    </citation>
    <scope>IDENTIFICATION</scope>
</reference>
<evidence type="ECO:0000313" key="11">
    <source>
        <dbReference type="RefSeq" id="XP_014679011.1"/>
    </source>
</evidence>
<gene>
    <name evidence="11" type="primary">LOC106818852</name>
</gene>